<comment type="caution">
    <text evidence="1">The sequence shown here is derived from an EMBL/GenBank/DDBJ whole genome shotgun (WGS) entry which is preliminary data.</text>
</comment>
<sequence>SIREQNKALKKQGVLLAGNAEKLRNMLRVYQAYRNAGLGDKQARVMTAQVGRETDFRNEAMFGSHKDANNGYTNTGFLSWQKSRSTKLMQSLQGQGVLDKNGKIQQTQDALDAMAKHAVQEAMTDKSYSKSKAALLNDDLDYRSLET</sequence>
<gene>
    <name evidence="1" type="ORF">FPK63_20170</name>
</gene>
<organism evidence="1">
    <name type="scientific">Acinetobacter baumannii</name>
    <dbReference type="NCBI Taxonomy" id="470"/>
    <lineage>
        <taxon>Bacteria</taxon>
        <taxon>Pseudomonadati</taxon>
        <taxon>Pseudomonadota</taxon>
        <taxon>Gammaproteobacteria</taxon>
        <taxon>Moraxellales</taxon>
        <taxon>Moraxellaceae</taxon>
        <taxon>Acinetobacter</taxon>
        <taxon>Acinetobacter calcoaceticus/baumannii complex</taxon>
    </lineage>
</organism>
<reference evidence="1" key="1">
    <citation type="submission" date="2019-07" db="EMBL/GenBank/DDBJ databases">
        <title>Biological characteristics of mucoid Acinetobacter baumannii from a general hospital in China.</title>
        <authorList>
            <person name="Hua X."/>
            <person name="Yu Y."/>
        </authorList>
    </citation>
    <scope>NUCLEOTIDE SEQUENCE</scope>
    <source>
        <strain evidence="1">N8</strain>
    </source>
</reference>
<accession>A0ABD5DSZ7</accession>
<dbReference type="EMBL" id="VMAF01000267">
    <property type="protein sequence ID" value="MDR8433357.1"/>
    <property type="molecule type" value="Genomic_DNA"/>
</dbReference>
<dbReference type="AlphaFoldDB" id="A0ABD5DSZ7"/>
<evidence type="ECO:0000313" key="1">
    <source>
        <dbReference type="EMBL" id="MDR8433357.1"/>
    </source>
</evidence>
<proteinExistence type="predicted"/>
<protein>
    <submittedName>
        <fullName evidence="1">Phage tail tape measure protein</fullName>
    </submittedName>
</protein>
<feature type="non-terminal residue" evidence="1">
    <location>
        <position position="1"/>
    </location>
</feature>
<feature type="non-terminal residue" evidence="1">
    <location>
        <position position="147"/>
    </location>
</feature>
<name>A0ABD5DSZ7_ACIBA</name>